<evidence type="ECO:0000256" key="1">
    <source>
        <dbReference type="ARBA" id="ARBA00004651"/>
    </source>
</evidence>
<dbReference type="PANTHER" id="PTHR13285:SF23">
    <property type="entry name" value="TEICHOIC ACID D-ALANYLTRANSFERASE"/>
    <property type="match status" value="1"/>
</dbReference>
<dbReference type="GO" id="GO:0042121">
    <property type="term" value="P:alginic acid biosynthetic process"/>
    <property type="evidence" value="ECO:0007669"/>
    <property type="project" value="InterPro"/>
</dbReference>
<feature type="transmembrane region" description="Helical" evidence="9">
    <location>
        <begin position="181"/>
        <end position="202"/>
    </location>
</feature>
<name>A0A3B0S7S2_9ZZZZ</name>
<feature type="transmembrane region" description="Helical" evidence="9">
    <location>
        <begin position="313"/>
        <end position="329"/>
    </location>
</feature>
<dbReference type="PIRSF" id="PIRSF016636">
    <property type="entry name" value="AlgI_DltB"/>
    <property type="match status" value="1"/>
</dbReference>
<reference evidence="10" key="1">
    <citation type="submission" date="2018-06" db="EMBL/GenBank/DDBJ databases">
        <authorList>
            <person name="Zhirakovskaya E."/>
        </authorList>
    </citation>
    <scope>NUCLEOTIDE SEQUENCE</scope>
</reference>
<gene>
    <name evidence="10" type="ORF">MNBD_ALPHA01-585</name>
</gene>
<dbReference type="InterPro" id="IPR051085">
    <property type="entry name" value="MB_O-acyltransferase"/>
</dbReference>
<dbReference type="InterPro" id="IPR028362">
    <property type="entry name" value="AlgI"/>
</dbReference>
<feature type="transmembrane region" description="Helical" evidence="9">
    <location>
        <begin position="366"/>
        <end position="387"/>
    </location>
</feature>
<evidence type="ECO:0000313" key="10">
    <source>
        <dbReference type="EMBL" id="VAV92403.1"/>
    </source>
</evidence>
<feature type="transmembrane region" description="Helical" evidence="9">
    <location>
        <begin position="6"/>
        <end position="24"/>
    </location>
</feature>
<dbReference type="EMBL" id="UOEJ01000034">
    <property type="protein sequence ID" value="VAV92403.1"/>
    <property type="molecule type" value="Genomic_DNA"/>
</dbReference>
<keyword evidence="4 10" id="KW-0808">Transferase</keyword>
<dbReference type="AlphaFoldDB" id="A0A3B0S7S2"/>
<dbReference type="GO" id="GO:0005886">
    <property type="term" value="C:plasma membrane"/>
    <property type="evidence" value="ECO:0007669"/>
    <property type="project" value="UniProtKB-SubCell"/>
</dbReference>
<feature type="transmembrane region" description="Helical" evidence="9">
    <location>
        <begin position="149"/>
        <end position="169"/>
    </location>
</feature>
<protein>
    <submittedName>
        <fullName evidence="10">Probable poly(Beta-D-mannuronate) O-acetylase</fullName>
        <ecNumber evidence="10">2.3.1.-</ecNumber>
    </submittedName>
</protein>
<keyword evidence="3" id="KW-1003">Cell membrane</keyword>
<sequence>MLFNSYEFIFAFLPLTLIIFVFISKIDSEKAIAWLVVASLFFYGWWNPSYLILIISSMLINYSVGYLINGAFSNGRQKKILLILGILFNLSLLGYYKYANFFLETVSQILSTKFEIQQILLPLAISFFTFQQIAFLVDAYKGITKEYKFLHYALFVTFFPQLIAGPIVHHKEMLPQFMDRINMRFNINNITIGLVIFSIGLFKKAVLADGIAEYANPVFSATEIGQQLDFFQSWGGALSYTLQLYFDFSGYSDMAIGSARLFGIKIPLNFHSPYKALNITEFWRRWHITLSRFLRDYVYIALGGNRKGKFRRYMNLFATMLLGGLWHGAGWTFVIWGALHGCYLIINHFWHFVVKKLNLLFLENSRIWRGMSWLLTFIVVVIGWVFFRATSFDSALLLLKGMAGYNGFSIPDGIAVQLGGLTDLLNTIGIKFTLGGGKNFVMTYLWIIFLLPVALIWPNTQQIMDKFEPSFNKIIDNPSTTFMSNNSLMRRINFSFSYGWAFAMSIILTMGILALSQVSEFLYFQF</sequence>
<proteinExistence type="inferred from homology"/>
<dbReference type="GO" id="GO:0016746">
    <property type="term" value="F:acyltransferase activity"/>
    <property type="evidence" value="ECO:0007669"/>
    <property type="project" value="UniProtKB-KW"/>
</dbReference>
<dbReference type="InterPro" id="IPR004299">
    <property type="entry name" value="MBOAT_fam"/>
</dbReference>
<feature type="transmembrane region" description="Helical" evidence="9">
    <location>
        <begin position="52"/>
        <end position="68"/>
    </location>
</feature>
<evidence type="ECO:0000256" key="9">
    <source>
        <dbReference type="SAM" id="Phobius"/>
    </source>
</evidence>
<evidence type="ECO:0000256" key="8">
    <source>
        <dbReference type="ARBA" id="ARBA00023315"/>
    </source>
</evidence>
<feature type="transmembrane region" description="Helical" evidence="9">
    <location>
        <begin position="119"/>
        <end position="137"/>
    </location>
</feature>
<feature type="transmembrane region" description="Helical" evidence="9">
    <location>
        <begin position="80"/>
        <end position="99"/>
    </location>
</feature>
<dbReference type="EC" id="2.3.1.-" evidence="10"/>
<feature type="transmembrane region" description="Helical" evidence="9">
    <location>
        <begin position="440"/>
        <end position="457"/>
    </location>
</feature>
<evidence type="ECO:0000256" key="5">
    <source>
        <dbReference type="ARBA" id="ARBA00022692"/>
    </source>
</evidence>
<evidence type="ECO:0000256" key="7">
    <source>
        <dbReference type="ARBA" id="ARBA00023136"/>
    </source>
</evidence>
<dbReference type="InterPro" id="IPR024194">
    <property type="entry name" value="Ac/AlaTfrase_AlgI/DltB"/>
</dbReference>
<accession>A0A3B0S7S2</accession>
<evidence type="ECO:0000256" key="2">
    <source>
        <dbReference type="ARBA" id="ARBA00010323"/>
    </source>
</evidence>
<dbReference type="PANTHER" id="PTHR13285">
    <property type="entry name" value="ACYLTRANSFERASE"/>
    <property type="match status" value="1"/>
</dbReference>
<keyword evidence="8 10" id="KW-0012">Acyltransferase</keyword>
<evidence type="ECO:0000256" key="6">
    <source>
        <dbReference type="ARBA" id="ARBA00022989"/>
    </source>
</evidence>
<evidence type="ECO:0000256" key="4">
    <source>
        <dbReference type="ARBA" id="ARBA00022679"/>
    </source>
</evidence>
<organism evidence="10">
    <name type="scientific">hydrothermal vent metagenome</name>
    <dbReference type="NCBI Taxonomy" id="652676"/>
    <lineage>
        <taxon>unclassified sequences</taxon>
        <taxon>metagenomes</taxon>
        <taxon>ecological metagenomes</taxon>
    </lineage>
</organism>
<dbReference type="PIRSF" id="PIRSF500217">
    <property type="entry name" value="AlgI"/>
    <property type="match status" value="1"/>
</dbReference>
<evidence type="ECO:0000256" key="3">
    <source>
        <dbReference type="ARBA" id="ARBA00022475"/>
    </source>
</evidence>
<comment type="similarity">
    <text evidence="2">Belongs to the membrane-bound acyltransferase family.</text>
</comment>
<dbReference type="Pfam" id="PF03062">
    <property type="entry name" value="MBOAT"/>
    <property type="match status" value="1"/>
</dbReference>
<feature type="transmembrane region" description="Helical" evidence="9">
    <location>
        <begin position="498"/>
        <end position="518"/>
    </location>
</feature>
<keyword evidence="7 9" id="KW-0472">Membrane</keyword>
<keyword evidence="5 9" id="KW-0812">Transmembrane</keyword>
<comment type="subcellular location">
    <subcellularLocation>
        <location evidence="1">Cell membrane</location>
        <topology evidence="1">Multi-pass membrane protein</topology>
    </subcellularLocation>
</comment>
<feature type="transmembrane region" description="Helical" evidence="9">
    <location>
        <begin position="31"/>
        <end position="46"/>
    </location>
</feature>
<keyword evidence="6 9" id="KW-1133">Transmembrane helix</keyword>